<evidence type="ECO:0000313" key="7">
    <source>
        <dbReference type="Proteomes" id="UP000077315"/>
    </source>
</evidence>
<dbReference type="RefSeq" id="XP_018295381.1">
    <property type="nucleotide sequence ID" value="XM_018437832.1"/>
</dbReference>
<feature type="region of interest" description="Disordered" evidence="3">
    <location>
        <begin position="199"/>
        <end position="219"/>
    </location>
</feature>
<reference evidence="7" key="1">
    <citation type="submission" date="2015-06" db="EMBL/GenBank/DDBJ databases">
        <title>Expansion of signal transduction pathways in fungi by whole-genome duplication.</title>
        <authorList>
            <consortium name="DOE Joint Genome Institute"/>
            <person name="Corrochano L.M."/>
            <person name="Kuo A."/>
            <person name="Marcet-Houben M."/>
            <person name="Polaino S."/>
            <person name="Salamov A."/>
            <person name="Villalobos J.M."/>
            <person name="Alvarez M.I."/>
            <person name="Avalos J."/>
            <person name="Benito E.P."/>
            <person name="Benoit I."/>
            <person name="Burger G."/>
            <person name="Camino L.P."/>
            <person name="Canovas D."/>
            <person name="Cerda-Olmedo E."/>
            <person name="Cheng J.-F."/>
            <person name="Dominguez A."/>
            <person name="Elias M."/>
            <person name="Eslava A.P."/>
            <person name="Glaser F."/>
            <person name="Grimwood J."/>
            <person name="Gutierrez G."/>
            <person name="Heitman J."/>
            <person name="Henrissat B."/>
            <person name="Iturriaga E.A."/>
            <person name="Lang B.F."/>
            <person name="Lavin J.L."/>
            <person name="Lee S."/>
            <person name="Li W."/>
            <person name="Lindquist E."/>
            <person name="Lopez-Garcia S."/>
            <person name="Luque E.M."/>
            <person name="Marcos A.T."/>
            <person name="Martin J."/>
            <person name="McCluskey K."/>
            <person name="Medina H.R."/>
            <person name="Miralles-Duran A."/>
            <person name="Miyazaki A."/>
            <person name="Munoz-Torres E."/>
            <person name="Oguiza J.A."/>
            <person name="Ohm R."/>
            <person name="Olmedo M."/>
            <person name="Orejas M."/>
            <person name="Ortiz-Castellanos L."/>
            <person name="Pisabarro A.G."/>
            <person name="Rodriguez-Romero J."/>
            <person name="Ruiz-Herrera J."/>
            <person name="Ruiz-Vazquez R."/>
            <person name="Sanz C."/>
            <person name="Schackwitz W."/>
            <person name="Schmutz J."/>
            <person name="Shahriari M."/>
            <person name="Shelest E."/>
            <person name="Silva-Franco F."/>
            <person name="Soanes D."/>
            <person name="Syed K."/>
            <person name="Tagua V.G."/>
            <person name="Talbot N.J."/>
            <person name="Thon M."/>
            <person name="De vries R.P."/>
            <person name="Wiebenga A."/>
            <person name="Yadav J.S."/>
            <person name="Braun E.L."/>
            <person name="Baker S."/>
            <person name="Garre V."/>
            <person name="Horwitz B."/>
            <person name="Torres-Martinez S."/>
            <person name="Idnurm A."/>
            <person name="Herrera-Estrella A."/>
            <person name="Gabaldon T."/>
            <person name="Grigoriev I.V."/>
        </authorList>
    </citation>
    <scope>NUCLEOTIDE SEQUENCE [LARGE SCALE GENOMIC DNA]</scope>
    <source>
        <strain evidence="7">NRRL 1555(-)</strain>
    </source>
</reference>
<evidence type="ECO:0000256" key="1">
    <source>
        <dbReference type="ARBA" id="ARBA00008296"/>
    </source>
</evidence>
<dbReference type="GO" id="GO:0005634">
    <property type="term" value="C:nucleus"/>
    <property type="evidence" value="ECO:0007669"/>
    <property type="project" value="TreeGrafter"/>
</dbReference>
<keyword evidence="7" id="KW-1185">Reference proteome</keyword>
<accession>A0A167P6G8</accession>
<feature type="region of interest" description="Disordered" evidence="3">
    <location>
        <begin position="1"/>
        <end position="102"/>
    </location>
</feature>
<dbReference type="InterPro" id="IPR010422">
    <property type="entry name" value="Ccdc124/Oxs1"/>
</dbReference>
<organism evidence="6 7">
    <name type="scientific">Phycomyces blakesleeanus (strain ATCC 8743b / DSM 1359 / FGSC 10004 / NBRC 33097 / NRRL 1555)</name>
    <dbReference type="NCBI Taxonomy" id="763407"/>
    <lineage>
        <taxon>Eukaryota</taxon>
        <taxon>Fungi</taxon>
        <taxon>Fungi incertae sedis</taxon>
        <taxon>Mucoromycota</taxon>
        <taxon>Mucoromycotina</taxon>
        <taxon>Mucoromycetes</taxon>
        <taxon>Mucorales</taxon>
        <taxon>Phycomycetaceae</taxon>
        <taxon>Phycomyces</taxon>
    </lineage>
</organism>
<dbReference type="GO" id="GO:0006366">
    <property type="term" value="P:transcription by RNA polymerase II"/>
    <property type="evidence" value="ECO:0007669"/>
    <property type="project" value="TreeGrafter"/>
</dbReference>
<feature type="compositionally biased region" description="Basic and acidic residues" evidence="3">
    <location>
        <begin position="20"/>
        <end position="38"/>
    </location>
</feature>
<dbReference type="InterPro" id="IPR054413">
    <property type="entry name" value="LSO1/2"/>
</dbReference>
<dbReference type="VEuPathDB" id="FungiDB:PHYBLDRAFT_176927"/>
<evidence type="ECO:0000313" key="6">
    <source>
        <dbReference type="EMBL" id="OAD77341.1"/>
    </source>
</evidence>
<proteinExistence type="inferred from homology"/>
<dbReference type="PANTHER" id="PTHR21680:SF0">
    <property type="entry name" value="COILED-COIL DOMAIN-CONTAINING PROTEIN 124"/>
    <property type="match status" value="1"/>
</dbReference>
<dbReference type="InParanoid" id="A0A167P6G8"/>
<dbReference type="OrthoDB" id="76412at2759"/>
<evidence type="ECO:0008006" key="8">
    <source>
        <dbReference type="Google" id="ProtNLM"/>
    </source>
</evidence>
<dbReference type="Pfam" id="PF22048">
    <property type="entry name" value="LSO1_2-like"/>
    <property type="match status" value="1"/>
</dbReference>
<dbReference type="EMBL" id="KV440974">
    <property type="protein sequence ID" value="OAD77341.1"/>
    <property type="molecule type" value="Genomic_DNA"/>
</dbReference>
<dbReference type="Proteomes" id="UP000077315">
    <property type="component" value="Unassembled WGS sequence"/>
</dbReference>
<feature type="compositionally biased region" description="Basic and acidic residues" evidence="3">
    <location>
        <begin position="49"/>
        <end position="89"/>
    </location>
</feature>
<feature type="domain" description="Coiled-coil" evidence="4">
    <location>
        <begin position="109"/>
        <end position="188"/>
    </location>
</feature>
<evidence type="ECO:0000256" key="3">
    <source>
        <dbReference type="SAM" id="MobiDB-lite"/>
    </source>
</evidence>
<comment type="similarity">
    <text evidence="1">Belongs to the CCDC124 family.</text>
</comment>
<evidence type="ECO:0000256" key="2">
    <source>
        <dbReference type="ARBA" id="ARBA00023054"/>
    </source>
</evidence>
<keyword evidence="2" id="KW-0175">Coiled coil</keyword>
<dbReference type="InterPro" id="IPR054414">
    <property type="entry name" value="Ccdc124/Oxs1_C"/>
</dbReference>
<sequence>MAKKTPNSKAEAANAKKGAAKAEKDKAKANEVAAKEAEEWSQGAKGKGKKDNDAEKKAAALAKKQEAARILAEEEKNLPKAKPKGDKIAAKKSAKVEAASQSRRVIPEFAATNIDDALDLLTLGDGNSPVKSKDIEKHPERRFKAALAAFEERETPRFKQENPGLRLSQLKDIMYKAFQKSPDNPFNQANILAYNATMDDAKDLKTQRRDELENRLRTT</sequence>
<dbReference type="GO" id="GO:0003713">
    <property type="term" value="F:transcription coactivator activity"/>
    <property type="evidence" value="ECO:0007669"/>
    <property type="project" value="TreeGrafter"/>
</dbReference>
<name>A0A167P6G8_PHYB8</name>
<evidence type="ECO:0000259" key="4">
    <source>
        <dbReference type="Pfam" id="PF06244"/>
    </source>
</evidence>
<evidence type="ECO:0000259" key="5">
    <source>
        <dbReference type="Pfam" id="PF22048"/>
    </source>
</evidence>
<dbReference type="AlphaFoldDB" id="A0A167P6G8"/>
<feature type="domain" description="LSO1/LSO2" evidence="5">
    <location>
        <begin position="8"/>
        <end position="75"/>
    </location>
</feature>
<dbReference type="PANTHER" id="PTHR21680">
    <property type="entry name" value="COILED-COIL DOMAIN-CONTAINING PROTEIN 124"/>
    <property type="match status" value="1"/>
</dbReference>
<gene>
    <name evidence="6" type="ORF">PHYBLDRAFT_176927</name>
</gene>
<dbReference type="GeneID" id="28998738"/>
<dbReference type="Pfam" id="PF06244">
    <property type="entry name" value="Ccdc124"/>
    <property type="match status" value="1"/>
</dbReference>
<dbReference type="STRING" id="763407.A0A167P6G8"/>
<protein>
    <recommendedName>
        <fullName evidence="8">HMG box domain-containing protein</fullName>
    </recommendedName>
</protein>